<evidence type="ECO:0000313" key="1">
    <source>
        <dbReference type="EMBL" id="RVU39636.1"/>
    </source>
</evidence>
<keyword evidence="2" id="KW-1185">Reference proteome</keyword>
<gene>
    <name evidence="1" type="ORF">EOI86_10545</name>
</gene>
<proteinExistence type="predicted"/>
<dbReference type="EMBL" id="SADE01000001">
    <property type="protein sequence ID" value="RVU39636.1"/>
    <property type="molecule type" value="Genomic_DNA"/>
</dbReference>
<reference evidence="2" key="1">
    <citation type="submission" date="2019-01" db="EMBL/GenBank/DDBJ databases">
        <title>Gri0909 isolated from a small marine red alga.</title>
        <authorList>
            <person name="Kim J."/>
            <person name="Jeong S.E."/>
            <person name="Jeon C.O."/>
        </authorList>
    </citation>
    <scope>NUCLEOTIDE SEQUENCE [LARGE SCALE GENOMIC DNA]</scope>
    <source>
        <strain evidence="2">Gri0909</strain>
    </source>
</reference>
<evidence type="ECO:0000313" key="2">
    <source>
        <dbReference type="Proteomes" id="UP000287447"/>
    </source>
</evidence>
<dbReference type="Proteomes" id="UP000287447">
    <property type="component" value="Unassembled WGS sequence"/>
</dbReference>
<sequence>MNHQQVLKSALAGLPAEKAGYFIELGSFIDETAAFEDYKHWMFLLLAKGCELIPPVLEKQMMAAELSKFVTQRMMRIQQAAYSREYILNNGAPITELATEFASMVSETALQAYKEGKLKSDEPEVLVYRWPFNNVDEFPYEDLDEMDDD</sequence>
<dbReference type="RefSeq" id="WP_127765007.1">
    <property type="nucleotide sequence ID" value="NZ_SADE01000001.1"/>
</dbReference>
<accession>A0A3S2VTR9</accession>
<name>A0A3S2VTR9_9PROT</name>
<dbReference type="AlphaFoldDB" id="A0A3S2VTR9"/>
<organism evidence="1 2">
    <name type="scientific">Hwanghaeella grinnelliae</name>
    <dbReference type="NCBI Taxonomy" id="2500179"/>
    <lineage>
        <taxon>Bacteria</taxon>
        <taxon>Pseudomonadati</taxon>
        <taxon>Pseudomonadota</taxon>
        <taxon>Alphaproteobacteria</taxon>
        <taxon>Rhodospirillales</taxon>
        <taxon>Rhodospirillaceae</taxon>
        <taxon>Hwanghaeella</taxon>
    </lineage>
</organism>
<comment type="caution">
    <text evidence="1">The sequence shown here is derived from an EMBL/GenBank/DDBJ whole genome shotgun (WGS) entry which is preliminary data.</text>
</comment>
<protein>
    <submittedName>
        <fullName evidence="1">Uncharacterized protein</fullName>
    </submittedName>
</protein>
<dbReference type="OrthoDB" id="7362003at2"/>